<protein>
    <submittedName>
        <fullName evidence="1">HK97 gp10 family phage protein</fullName>
    </submittedName>
</protein>
<evidence type="ECO:0000313" key="1">
    <source>
        <dbReference type="EMBL" id="NDL70509.1"/>
    </source>
</evidence>
<dbReference type="RefSeq" id="WP_162218400.1">
    <property type="nucleotide sequence ID" value="NZ_JAAEHK010000009.1"/>
</dbReference>
<dbReference type="Pfam" id="PF04883">
    <property type="entry name" value="HK97-gp10_like"/>
    <property type="match status" value="1"/>
</dbReference>
<comment type="caution">
    <text evidence="1">The sequence shown here is derived from an EMBL/GenBank/DDBJ whole genome shotgun (WGS) entry which is preliminary data.</text>
</comment>
<dbReference type="AlphaFoldDB" id="A0A7C9NMY7"/>
<dbReference type="InterPro" id="IPR010064">
    <property type="entry name" value="HK97-gp10_tail"/>
</dbReference>
<dbReference type="Proteomes" id="UP000480312">
    <property type="component" value="Unassembled WGS sequence"/>
</dbReference>
<sequence>MIHTHLNFDGLESLEADLKMLTRAENDRVRRQGARAGAAVVRDEARRRAPKRTGKLAKNIVAVTARVSDQNRSSAGVRVRSQGKAADPKNAFYWKFVELGTSKMPPAPFIRPAFDAVEQKAGDAAIEKIVQALDKVLMK</sequence>
<dbReference type="EMBL" id="JAAEHK010000009">
    <property type="protein sequence ID" value="NDL70509.1"/>
    <property type="molecule type" value="Genomic_DNA"/>
</dbReference>
<accession>A0A7C9NMY7</accession>
<name>A0A7C9NMY7_9GAMM</name>
<reference evidence="1 2" key="1">
    <citation type="submission" date="2020-01" db="EMBL/GenBank/DDBJ databases">
        <title>Whole genome sequencing of Halomonas alkaliphila strain LS44.</title>
        <authorList>
            <person name="Kumar S."/>
            <person name="Paul D."/>
            <person name="Shouche Y."/>
            <person name="Suryavanshi M.V."/>
        </authorList>
    </citation>
    <scope>NUCLEOTIDE SEQUENCE [LARGE SCALE GENOMIC DNA]</scope>
    <source>
        <strain evidence="1 2">LS44</strain>
    </source>
</reference>
<organism evidence="1 2">
    <name type="scientific">Vreelandella alkaliphila</name>
    <dbReference type="NCBI Taxonomy" id="272774"/>
    <lineage>
        <taxon>Bacteria</taxon>
        <taxon>Pseudomonadati</taxon>
        <taxon>Pseudomonadota</taxon>
        <taxon>Gammaproteobacteria</taxon>
        <taxon>Oceanospirillales</taxon>
        <taxon>Halomonadaceae</taxon>
        <taxon>Vreelandella</taxon>
    </lineage>
</organism>
<dbReference type="NCBIfam" id="TIGR01725">
    <property type="entry name" value="phge_HK97_gp10"/>
    <property type="match status" value="1"/>
</dbReference>
<dbReference type="OrthoDB" id="5736381at2"/>
<proteinExistence type="predicted"/>
<evidence type="ECO:0000313" key="2">
    <source>
        <dbReference type="Proteomes" id="UP000480312"/>
    </source>
</evidence>
<gene>
    <name evidence="1" type="ORF">GPL32_08295</name>
</gene>